<reference evidence="2" key="1">
    <citation type="submission" date="2021-02" db="EMBL/GenBank/DDBJ databases">
        <authorList>
            <person name="Nowell W R."/>
        </authorList>
    </citation>
    <scope>NUCLEOTIDE SEQUENCE</scope>
</reference>
<organism evidence="2 3">
    <name type="scientific">Rotaria magnacalcarata</name>
    <dbReference type="NCBI Taxonomy" id="392030"/>
    <lineage>
        <taxon>Eukaryota</taxon>
        <taxon>Metazoa</taxon>
        <taxon>Spiralia</taxon>
        <taxon>Gnathifera</taxon>
        <taxon>Rotifera</taxon>
        <taxon>Eurotatoria</taxon>
        <taxon>Bdelloidea</taxon>
        <taxon>Philodinida</taxon>
        <taxon>Philodinidae</taxon>
        <taxon>Rotaria</taxon>
    </lineage>
</organism>
<protein>
    <submittedName>
        <fullName evidence="2">Uncharacterized protein</fullName>
    </submittedName>
</protein>
<proteinExistence type="predicted"/>
<evidence type="ECO:0000256" key="1">
    <source>
        <dbReference type="SAM" id="MobiDB-lite"/>
    </source>
</evidence>
<name>A0A814LZH6_9BILA</name>
<dbReference type="EMBL" id="CAJNOV010001639">
    <property type="protein sequence ID" value="CAF1072499.1"/>
    <property type="molecule type" value="Genomic_DNA"/>
</dbReference>
<dbReference type="AlphaFoldDB" id="A0A814LZH6"/>
<accession>A0A814LZH6</accession>
<dbReference type="Proteomes" id="UP000663855">
    <property type="component" value="Unassembled WGS sequence"/>
</dbReference>
<comment type="caution">
    <text evidence="2">The sequence shown here is derived from an EMBL/GenBank/DDBJ whole genome shotgun (WGS) entry which is preliminary data.</text>
</comment>
<evidence type="ECO:0000313" key="3">
    <source>
        <dbReference type="Proteomes" id="UP000663855"/>
    </source>
</evidence>
<feature type="region of interest" description="Disordered" evidence="1">
    <location>
        <begin position="567"/>
        <end position="601"/>
    </location>
</feature>
<feature type="compositionally biased region" description="Acidic residues" evidence="1">
    <location>
        <begin position="567"/>
        <end position="579"/>
    </location>
</feature>
<feature type="compositionally biased region" description="Acidic residues" evidence="1">
    <location>
        <begin position="587"/>
        <end position="601"/>
    </location>
</feature>
<evidence type="ECO:0000313" key="2">
    <source>
        <dbReference type="EMBL" id="CAF1072499.1"/>
    </source>
</evidence>
<sequence length="674" mass="77189">MSYIHYPDLDNYRYRIDFNAEPYGTGPFFEGTTLGFITDKTTLLGFELTYDAKQCTCKKTTKPSGIYHITCITDALQFVDNISIGVGFKGQLYRSNSTTTVGTNTIQATRNFVAQNFSNQKSNVSLCALIHEDIVNRETVTSTGQLVALSTSTTESEDCTRVISSISYDGTNDCFIGFSSELINGLPVTNQFKTDSYSELETWFEEFDKSTHVNAHLIEPLLTKTSSLVHSRPYIISAYGTNNKVNSIDIFRKWIHIYNECKNRKINVVGFSSDCDPRYLKSNHPKIDHNLVKSDVCPRDRQNYSSCLKITSDDVLNLLNRRNTKATFVYLYILKLIILTYVKKDTDILTRLYYGWIIVFSYRMWWSSLRIEQNLSQVEKDNQFITKAAWFSSEINIHCLTSIIILVSSGHLPVYALNTYLFSSQACEATFRSARSLNGTFSSITNFSVYEFMNKIEKISILNKIKSTEESSVTTCSIKFPIHHKNRRDESSTATNTQNLTPITITDMEKIIIKTYQKAQIIMNELRLTETLKKNGLDDCKKLSSFVFKELNERSIVDYSFVDDDDIEESSDDEADDNNDNTSQSLDTDDESNENVLDNDDLDIHHIVTSKETFQGMKIYEQIDPSKKNHYFSIFINNKQKFIHKQTAARLLTKSENTLSSSRLSRVQQTHRQQ</sequence>
<gene>
    <name evidence="2" type="ORF">CJN711_LOCUS5793</name>
</gene>